<comment type="caution">
    <text evidence="1">The sequence shown here is derived from an EMBL/GenBank/DDBJ whole genome shotgun (WGS) entry which is preliminary data.</text>
</comment>
<dbReference type="EMBL" id="BONY01000027">
    <property type="protein sequence ID" value="GIH06509.1"/>
    <property type="molecule type" value="Genomic_DNA"/>
</dbReference>
<organism evidence="1 2">
    <name type="scientific">Rhizocola hellebori</name>
    <dbReference type="NCBI Taxonomy" id="1392758"/>
    <lineage>
        <taxon>Bacteria</taxon>
        <taxon>Bacillati</taxon>
        <taxon>Actinomycetota</taxon>
        <taxon>Actinomycetes</taxon>
        <taxon>Micromonosporales</taxon>
        <taxon>Micromonosporaceae</taxon>
        <taxon>Rhizocola</taxon>
    </lineage>
</organism>
<evidence type="ECO:0000313" key="2">
    <source>
        <dbReference type="Proteomes" id="UP000612899"/>
    </source>
</evidence>
<protein>
    <submittedName>
        <fullName evidence="1">Uncharacterized protein</fullName>
    </submittedName>
</protein>
<dbReference type="InterPro" id="IPR024079">
    <property type="entry name" value="MetalloPept_cat_dom_sf"/>
</dbReference>
<keyword evidence="2" id="KW-1185">Reference proteome</keyword>
<name>A0A8J3Q9E9_9ACTN</name>
<evidence type="ECO:0000313" key="1">
    <source>
        <dbReference type="EMBL" id="GIH06509.1"/>
    </source>
</evidence>
<dbReference type="Proteomes" id="UP000612899">
    <property type="component" value="Unassembled WGS sequence"/>
</dbReference>
<proteinExistence type="predicted"/>
<sequence length="226" mass="24134">MPNLTDSCRANRFPLSLRQMASAVGMTGRVSARTFLRTARCSHGECVTLHLKILALPQVPIPTMLVSMREVYDGAGIGVRVASREFLTGPAFATLAVLQVGNCTNTLTADQIQLFTNRNNVGANEIAIYFVLATVQSFNGCAAHLAGQPAAVVTGIASRWTLAHEVGHVLGLAHVDDPAPPDPNAPAALLDRLMTGRGTHMITNPPPDLIDTEVRTMRDSQLTPNC</sequence>
<accession>A0A8J3Q9E9</accession>
<dbReference type="AlphaFoldDB" id="A0A8J3Q9E9"/>
<gene>
    <name evidence="1" type="ORF">Rhe02_45760</name>
</gene>
<dbReference type="Gene3D" id="3.40.390.10">
    <property type="entry name" value="Collagenase (Catalytic Domain)"/>
    <property type="match status" value="1"/>
</dbReference>
<dbReference type="SUPFAM" id="SSF55486">
    <property type="entry name" value="Metalloproteases ('zincins'), catalytic domain"/>
    <property type="match status" value="1"/>
</dbReference>
<dbReference type="GO" id="GO:0008237">
    <property type="term" value="F:metallopeptidase activity"/>
    <property type="evidence" value="ECO:0007669"/>
    <property type="project" value="InterPro"/>
</dbReference>
<reference evidence="1" key="1">
    <citation type="submission" date="2021-01" db="EMBL/GenBank/DDBJ databases">
        <title>Whole genome shotgun sequence of Rhizocola hellebori NBRC 109834.</title>
        <authorList>
            <person name="Komaki H."/>
            <person name="Tamura T."/>
        </authorList>
    </citation>
    <scope>NUCLEOTIDE SEQUENCE</scope>
    <source>
        <strain evidence="1">NBRC 109834</strain>
    </source>
</reference>